<protein>
    <submittedName>
        <fullName evidence="3">Uncharacterized protein isoform X1</fullName>
    </submittedName>
</protein>
<evidence type="ECO:0000313" key="3">
    <source>
        <dbReference type="RefSeq" id="XP_056694678.1"/>
    </source>
</evidence>
<keyword evidence="2" id="KW-1185">Reference proteome</keyword>
<organism evidence="2 3">
    <name type="scientific">Spinacia oleracea</name>
    <name type="common">Spinach</name>
    <dbReference type="NCBI Taxonomy" id="3562"/>
    <lineage>
        <taxon>Eukaryota</taxon>
        <taxon>Viridiplantae</taxon>
        <taxon>Streptophyta</taxon>
        <taxon>Embryophyta</taxon>
        <taxon>Tracheophyta</taxon>
        <taxon>Spermatophyta</taxon>
        <taxon>Magnoliopsida</taxon>
        <taxon>eudicotyledons</taxon>
        <taxon>Gunneridae</taxon>
        <taxon>Pentapetalae</taxon>
        <taxon>Caryophyllales</taxon>
        <taxon>Chenopodiaceae</taxon>
        <taxon>Chenopodioideae</taxon>
        <taxon>Anserineae</taxon>
        <taxon>Spinacia</taxon>
    </lineage>
</organism>
<accession>A0ABM3RGE3</accession>
<proteinExistence type="predicted"/>
<feature type="region of interest" description="Disordered" evidence="1">
    <location>
        <begin position="15"/>
        <end position="97"/>
    </location>
</feature>
<dbReference type="Proteomes" id="UP000813463">
    <property type="component" value="Chromosome 1"/>
</dbReference>
<dbReference type="RefSeq" id="XP_056694678.1">
    <property type="nucleotide sequence ID" value="XM_056838700.1"/>
</dbReference>
<evidence type="ECO:0000256" key="1">
    <source>
        <dbReference type="SAM" id="MobiDB-lite"/>
    </source>
</evidence>
<sequence length="119" mass="13712">MVFKKGHTGSNKQWKFAMNEVFKDKPPQVPGTSNRKKYVEPEIDEDDEEYEEDLVGSGDDSEDTPYEEEGEELEDEEEDDDEEYVDEDEDEGENDVGVKCKLKNQGRKTVMLKEGVLLL</sequence>
<dbReference type="GeneID" id="110801185"/>
<reference evidence="3" key="2">
    <citation type="submission" date="2025-08" db="UniProtKB">
        <authorList>
            <consortium name="RefSeq"/>
        </authorList>
    </citation>
    <scope>IDENTIFICATION</scope>
    <source>
        <tissue evidence="3">Leaf</tissue>
    </source>
</reference>
<gene>
    <name evidence="3" type="primary">LOC110801185</name>
</gene>
<feature type="compositionally biased region" description="Acidic residues" evidence="1">
    <location>
        <begin position="41"/>
        <end position="94"/>
    </location>
</feature>
<name>A0ABM3RGE3_SPIOL</name>
<evidence type="ECO:0000313" key="2">
    <source>
        <dbReference type="Proteomes" id="UP000813463"/>
    </source>
</evidence>
<reference evidence="2" key="1">
    <citation type="journal article" date="2021" name="Nat. Commun.">
        <title>Genomic analyses provide insights into spinach domestication and the genetic basis of agronomic traits.</title>
        <authorList>
            <person name="Cai X."/>
            <person name="Sun X."/>
            <person name="Xu C."/>
            <person name="Sun H."/>
            <person name="Wang X."/>
            <person name="Ge C."/>
            <person name="Zhang Z."/>
            <person name="Wang Q."/>
            <person name="Fei Z."/>
            <person name="Jiao C."/>
            <person name="Wang Q."/>
        </authorList>
    </citation>
    <scope>NUCLEOTIDE SEQUENCE [LARGE SCALE GENOMIC DNA]</scope>
    <source>
        <strain evidence="2">cv. Varoflay</strain>
    </source>
</reference>